<dbReference type="InterPro" id="IPR052752">
    <property type="entry name" value="NACHT-WD_repeat"/>
</dbReference>
<reference evidence="2" key="1">
    <citation type="journal article" date="2023" name="Mol. Biol. Evol.">
        <title>Third-Generation Sequencing Reveals the Adaptive Role of the Epigenome in Three Deep-Sea Polychaetes.</title>
        <authorList>
            <person name="Perez M."/>
            <person name="Aroh O."/>
            <person name="Sun Y."/>
            <person name="Lan Y."/>
            <person name="Juniper S.K."/>
            <person name="Young C.R."/>
            <person name="Angers B."/>
            <person name="Qian P.Y."/>
        </authorList>
    </citation>
    <scope>NUCLEOTIDE SEQUENCE</scope>
    <source>
        <strain evidence="2">R07B-5</strain>
    </source>
</reference>
<accession>A0AAD9NCD3</accession>
<dbReference type="Gene3D" id="2.130.10.10">
    <property type="entry name" value="YVTN repeat-like/Quinoprotein amine dehydrogenase"/>
    <property type="match status" value="2"/>
</dbReference>
<evidence type="ECO:0000313" key="3">
    <source>
        <dbReference type="Proteomes" id="UP001209878"/>
    </source>
</evidence>
<dbReference type="Proteomes" id="UP001209878">
    <property type="component" value="Unassembled WGS sequence"/>
</dbReference>
<dbReference type="InterPro" id="IPR041664">
    <property type="entry name" value="AAA_16"/>
</dbReference>
<protein>
    <recommendedName>
        <fullName evidence="1">Orc1-like AAA ATPase domain-containing protein</fullName>
    </recommendedName>
</protein>
<gene>
    <name evidence="2" type="ORF">NP493_1398g00024</name>
</gene>
<evidence type="ECO:0000259" key="1">
    <source>
        <dbReference type="Pfam" id="PF13191"/>
    </source>
</evidence>
<proteinExistence type="predicted"/>
<dbReference type="InterPro" id="IPR027417">
    <property type="entry name" value="P-loop_NTPase"/>
</dbReference>
<sequence>MYVCMYVCPSHCYEFRPASTCVVLQVIDPRWGVRREEVKDEHAEVDLYLKELHRCQELSAGPDFAVFLGQKCSDVALPSCINREEFEAMRLVLKESEGCREDDVTLLDTWYFRETNAVPNVYALRPVECVPGAERRNWPAIKVQLRRLLLETATICVETGQVGQRLLWQLKTPAVEQELSEALPKVDDSDVYRKDRRLLASRAERCLCFHRTISDLTQFLDRAKVGKFINLMPNTNCIDVKTNQSAWRLRNAVRAMLSNDSVFHESVSWCDPEGVDARAHADYLERMCDEFYNRARDMVDQQMTRRDNVVSDAFYDDIVQNWHIAQHYCETFIGRDALLERIQRYIVKDTNQALVIHGDTGTGKSALMARAASLTQQWLADTGRVVSSTVAIRFCGATPDSGDIRRLLLSLSHQITYATNGYRHRIPQDHKRVKSYFRTLVQSGEIRGMVVLFIDAVDHLSSADAAARMDWLPSQVSQNVKIIVSANTDSTALWRLRSKITDTERYYVHVKPLERAACYQMIMAGLARANRAVTFAQNKAIKEAMTHTQTALFAKLTHEQAARWTTDDDVDKHALPTSVRASIEALLAATEAKHGAVELELLHLLSLDDDVMDAIFPTWTPAVRRMPTFLWMRLRDDISCDLVERQADETPVMSWCNRYFREVAHARYLDDVAAREYIHGIMADYYEGIWCGMRRKPLAAGKEDRETWFVEDGAVRYVPHQPFVFTTFTSTQRPNVRKLNQWPHHLAAAGRTKQLYEDVLFNFEWLASKLRVCSVDGVLADYTLVDAREVDIVADTLRMCESALAEDANVLGVELSGRLLPFYSRYSNIRSLIDQCDQSAQTYCPLVPSWQTYTSPGGALQYVCEADLGSGRQVDIQLVQNAQIDSVLLTTKPLEGTVMHAWSVTSGERRPDLTLPFGSRVYPTPNGVFVNTFKDDDRVRTYRVDSREMVSELGDVAVSDRYMAFTLLQAASPIVLDTQAARQLERLQFRAHAVAISTDESHFVCNDEHRILLHRLPMMERRCTAQAPDLPAKIVSTSDNCRYYILFRNKQIIAYRFNVIQKRAATNRVLADLETRDFRLSHAQDRILVRCSRRMYLINAARTPEKVTHDICEMPAGVFVDRLSTFTEAAFVADDSMVVAARHTYVCLWRVDTGQPVRVLQSSVSPVRRLLTCDIANVAVTVLADSTMQVWNLNNIDSGIPYIDAVVKGAVVSLDVATDAGCFICTGRHLAEARIVDMATGECEHVLEHSATIGAYLNHVKLSPHGGLAITSMTSPGPWQLLREDKLWRVETGKLLKTVPLTRYVVLGPRDRNVVFFQCQYCNTADWSLNAYNCLCLDVDSGDMQRLEVPTGDVIGKPFFTHTGSYLVFVQQEKLCVDAEQEARGVDAQHEVRMCVHSLGRQWRGTHSVLLHELWSNAGDDDILVDAQPFGDDSIVVIYGSGTRHFRYGADGRVDRSTAANGALIYDVRKDSLLKRLADFPSPHSDVDRVTFSRQMSFALDGNNRLYEIVSGRLITALDIGDVISPDTVQLIVDGRYVAALSANRRELLVFRSSDGQRKARAFVHALATCVRVGADDRTLLIGCDDGRVMVFTVVLGVASHVHDIVRHLASRRRRLVAAPAQSLLLSSDVKKIGTTVNEHRQMTALSTHHITQSRLKPPSFKSVATAVMITQQQHRARSQACCVQ</sequence>
<dbReference type="InterPro" id="IPR015943">
    <property type="entry name" value="WD40/YVTN_repeat-like_dom_sf"/>
</dbReference>
<dbReference type="Gene3D" id="3.40.50.300">
    <property type="entry name" value="P-loop containing nucleotide triphosphate hydrolases"/>
    <property type="match status" value="1"/>
</dbReference>
<dbReference type="Gene3D" id="1.25.40.370">
    <property type="match status" value="1"/>
</dbReference>
<evidence type="ECO:0000313" key="2">
    <source>
        <dbReference type="EMBL" id="KAK2164800.1"/>
    </source>
</evidence>
<dbReference type="PANTHER" id="PTHR19871:SF14">
    <property type="entry name" value="DUF4062 DOMAIN-CONTAINING PROTEIN"/>
    <property type="match status" value="1"/>
</dbReference>
<dbReference type="PANTHER" id="PTHR19871">
    <property type="entry name" value="BETA TRANSDUCIN-RELATED PROTEIN"/>
    <property type="match status" value="1"/>
</dbReference>
<dbReference type="SUPFAM" id="SSF69322">
    <property type="entry name" value="Tricorn protease domain 2"/>
    <property type="match status" value="2"/>
</dbReference>
<comment type="caution">
    <text evidence="2">The sequence shown here is derived from an EMBL/GenBank/DDBJ whole genome shotgun (WGS) entry which is preliminary data.</text>
</comment>
<keyword evidence="3" id="KW-1185">Reference proteome</keyword>
<dbReference type="InterPro" id="IPR025662">
    <property type="entry name" value="Sigma_54_int_dom_ATP-bd_1"/>
</dbReference>
<dbReference type="EMBL" id="JAODUO010001395">
    <property type="protein sequence ID" value="KAK2164800.1"/>
    <property type="molecule type" value="Genomic_DNA"/>
</dbReference>
<feature type="domain" description="Orc1-like AAA ATPase" evidence="1">
    <location>
        <begin position="331"/>
        <end position="480"/>
    </location>
</feature>
<dbReference type="Pfam" id="PF13191">
    <property type="entry name" value="AAA_16"/>
    <property type="match status" value="1"/>
</dbReference>
<dbReference type="PROSITE" id="PS00675">
    <property type="entry name" value="SIGMA54_INTERACT_1"/>
    <property type="match status" value="1"/>
</dbReference>
<organism evidence="2 3">
    <name type="scientific">Ridgeia piscesae</name>
    <name type="common">Tubeworm</name>
    <dbReference type="NCBI Taxonomy" id="27915"/>
    <lineage>
        <taxon>Eukaryota</taxon>
        <taxon>Metazoa</taxon>
        <taxon>Spiralia</taxon>
        <taxon>Lophotrochozoa</taxon>
        <taxon>Annelida</taxon>
        <taxon>Polychaeta</taxon>
        <taxon>Sedentaria</taxon>
        <taxon>Canalipalpata</taxon>
        <taxon>Sabellida</taxon>
        <taxon>Siboglinidae</taxon>
        <taxon>Ridgeia</taxon>
    </lineage>
</organism>
<name>A0AAD9NCD3_RIDPI</name>
<dbReference type="SUPFAM" id="SSF52540">
    <property type="entry name" value="P-loop containing nucleoside triphosphate hydrolases"/>
    <property type="match status" value="1"/>
</dbReference>